<protein>
    <submittedName>
        <fullName evidence="1">Uncharacterized protein</fullName>
    </submittedName>
</protein>
<evidence type="ECO:0000313" key="1">
    <source>
        <dbReference type="EMBL" id="KAJ8680439.1"/>
    </source>
</evidence>
<comment type="caution">
    <text evidence="1">The sequence shown here is derived from an EMBL/GenBank/DDBJ whole genome shotgun (WGS) entry which is preliminary data.</text>
</comment>
<reference evidence="1" key="1">
    <citation type="submission" date="2023-04" db="EMBL/GenBank/DDBJ databases">
        <title>A chromosome-level genome assembly of the parasitoid wasp Eretmocerus hayati.</title>
        <authorList>
            <person name="Zhong Y."/>
            <person name="Liu S."/>
            <person name="Liu Y."/>
        </authorList>
    </citation>
    <scope>NUCLEOTIDE SEQUENCE</scope>
    <source>
        <strain evidence="1">ZJU_SS_LIU_2023</strain>
    </source>
</reference>
<dbReference type="EMBL" id="CM056742">
    <property type="protein sequence ID" value="KAJ8680439.1"/>
    <property type="molecule type" value="Genomic_DNA"/>
</dbReference>
<keyword evidence="2" id="KW-1185">Reference proteome</keyword>
<name>A0ACC2PA06_9HYME</name>
<proteinExistence type="predicted"/>
<accession>A0ACC2PA06</accession>
<dbReference type="Proteomes" id="UP001239111">
    <property type="component" value="Chromosome 2"/>
</dbReference>
<evidence type="ECO:0000313" key="2">
    <source>
        <dbReference type="Proteomes" id="UP001239111"/>
    </source>
</evidence>
<gene>
    <name evidence="1" type="ORF">QAD02_016226</name>
</gene>
<organism evidence="1 2">
    <name type="scientific">Eretmocerus hayati</name>
    <dbReference type="NCBI Taxonomy" id="131215"/>
    <lineage>
        <taxon>Eukaryota</taxon>
        <taxon>Metazoa</taxon>
        <taxon>Ecdysozoa</taxon>
        <taxon>Arthropoda</taxon>
        <taxon>Hexapoda</taxon>
        <taxon>Insecta</taxon>
        <taxon>Pterygota</taxon>
        <taxon>Neoptera</taxon>
        <taxon>Endopterygota</taxon>
        <taxon>Hymenoptera</taxon>
        <taxon>Apocrita</taxon>
        <taxon>Proctotrupomorpha</taxon>
        <taxon>Chalcidoidea</taxon>
        <taxon>Aphelinidae</taxon>
        <taxon>Aphelininae</taxon>
        <taxon>Eretmocerus</taxon>
    </lineage>
</organism>
<sequence>MQENIDEQLSLRKKEKASDEHKHLANFIKEVHAQLRDESQKLGADKAWSKHISQEEKLKNYADYMYKLATEHWAEKKGPSLSSQCRIEWIKGQIKHYFTSEGFVKWDDKEKYLLRSINQCSMEGTPAMNIKTEIEPPLNILDVGSCYNPFKTDDTFNVTAIDIAPYSEDVTKCDFLKLEVQNTKEYSRDDEALIMLPESSFDAVIFSLFLEYIPCPNQRFLCCEKAYNLLRKGGILLIATPDSKNGGANIRIINTSWKVTLAKLGFMRIQYKKLAHLHCLVFRKCFNKQSASLLIKWEKIPNNDVLFTNSKIFIPQDFSKKKLEANSELLSNCVCNYDSQDLADNFDELPFADV</sequence>